<name>M0M2H4_9EURY</name>
<feature type="transmembrane region" description="Helical" evidence="1">
    <location>
        <begin position="145"/>
        <end position="162"/>
    </location>
</feature>
<keyword evidence="1" id="KW-0472">Membrane</keyword>
<dbReference type="AlphaFoldDB" id="M0M2H4"/>
<keyword evidence="3" id="KW-1185">Reference proteome</keyword>
<feature type="transmembrane region" description="Helical" evidence="1">
    <location>
        <begin position="115"/>
        <end position="139"/>
    </location>
</feature>
<protein>
    <submittedName>
        <fullName evidence="2">Uncharacterized protein</fullName>
    </submittedName>
</protein>
<dbReference type="Proteomes" id="UP000011566">
    <property type="component" value="Unassembled WGS sequence"/>
</dbReference>
<keyword evidence="1" id="KW-1133">Transmembrane helix</keyword>
<feature type="transmembrane region" description="Helical" evidence="1">
    <location>
        <begin position="16"/>
        <end position="43"/>
    </location>
</feature>
<gene>
    <name evidence="2" type="ORF">C447_05123</name>
</gene>
<dbReference type="OrthoDB" id="157642at2157"/>
<sequence length="164" mass="15957">MSSVIDRSPPRLSEGIAIVAGAVGALALAVSPAAFGLGALGTVTVGVGLYRRSHAAVTLGATGVFCGVLLAGIADAPPELLLLSTAGAVVAWDVATFAIDLGAELGRAAETRRLELVHAGASAGLALGAAIVGTLVYRFVGGGPALAPVVLLCGAVVLAIALRP</sequence>
<dbReference type="InterPro" id="IPR055941">
    <property type="entry name" value="DUF7519"/>
</dbReference>
<evidence type="ECO:0000313" key="2">
    <source>
        <dbReference type="EMBL" id="EMA39906.1"/>
    </source>
</evidence>
<accession>M0M2H4</accession>
<feature type="transmembrane region" description="Helical" evidence="1">
    <location>
        <begin position="80"/>
        <end position="103"/>
    </location>
</feature>
<feature type="transmembrane region" description="Helical" evidence="1">
    <location>
        <begin position="55"/>
        <end position="74"/>
    </location>
</feature>
<evidence type="ECO:0000313" key="3">
    <source>
        <dbReference type="Proteomes" id="UP000011566"/>
    </source>
</evidence>
<dbReference type="eggNOG" id="arCOG09144">
    <property type="taxonomic scope" value="Archaea"/>
</dbReference>
<comment type="caution">
    <text evidence="2">The sequence shown here is derived from an EMBL/GenBank/DDBJ whole genome shotgun (WGS) entry which is preliminary data.</text>
</comment>
<dbReference type="Pfam" id="PF24363">
    <property type="entry name" value="DUF7519"/>
    <property type="match status" value="1"/>
</dbReference>
<organism evidence="2 3">
    <name type="scientific">Halococcus hamelinensis 100A6</name>
    <dbReference type="NCBI Taxonomy" id="1132509"/>
    <lineage>
        <taxon>Archaea</taxon>
        <taxon>Methanobacteriati</taxon>
        <taxon>Methanobacteriota</taxon>
        <taxon>Stenosarchaea group</taxon>
        <taxon>Halobacteria</taxon>
        <taxon>Halobacteriales</taxon>
        <taxon>Halococcaceae</taxon>
        <taxon>Halococcus</taxon>
    </lineage>
</organism>
<dbReference type="EMBL" id="AOMB01000014">
    <property type="protein sequence ID" value="EMA39906.1"/>
    <property type="molecule type" value="Genomic_DNA"/>
</dbReference>
<evidence type="ECO:0000256" key="1">
    <source>
        <dbReference type="SAM" id="Phobius"/>
    </source>
</evidence>
<proteinExistence type="predicted"/>
<reference evidence="2 3" key="1">
    <citation type="journal article" date="2014" name="PLoS Genet.">
        <title>Phylogenetically driven sequencing of extremely halophilic archaea reveals strategies for static and dynamic osmo-response.</title>
        <authorList>
            <person name="Becker E.A."/>
            <person name="Seitzer P.M."/>
            <person name="Tritt A."/>
            <person name="Larsen D."/>
            <person name="Krusor M."/>
            <person name="Yao A.I."/>
            <person name="Wu D."/>
            <person name="Madern D."/>
            <person name="Eisen J.A."/>
            <person name="Darling A.E."/>
            <person name="Facciotti M.T."/>
        </authorList>
    </citation>
    <scope>NUCLEOTIDE SEQUENCE [LARGE SCALE GENOMIC DNA]</scope>
    <source>
        <strain evidence="2 3">100A6</strain>
    </source>
</reference>
<dbReference type="PATRIC" id="fig|1132509.6.peg.1179"/>
<keyword evidence="1" id="KW-0812">Transmembrane</keyword>
<dbReference type="RefSeq" id="WP_007691547.1">
    <property type="nucleotide sequence ID" value="NZ_AOMB01000014.1"/>
</dbReference>